<dbReference type="EMBL" id="CP157483">
    <property type="protein sequence ID" value="XBO45727.1"/>
    <property type="molecule type" value="Genomic_DNA"/>
</dbReference>
<reference evidence="6" key="1">
    <citation type="submission" date="2024-05" db="EMBL/GenBank/DDBJ databases">
        <authorList>
            <person name="Kim S."/>
            <person name="Heo J."/>
            <person name="Choi H."/>
            <person name="Choi Y."/>
            <person name="Kwon S.-W."/>
            <person name="Kim Y."/>
        </authorList>
    </citation>
    <scope>NUCLEOTIDE SEQUENCE</scope>
    <source>
        <strain evidence="6">KACC 23699</strain>
    </source>
</reference>
<dbReference type="SMART" id="SM00387">
    <property type="entry name" value="HATPase_c"/>
    <property type="match status" value="1"/>
</dbReference>
<proteinExistence type="predicted"/>
<feature type="transmembrane region" description="Helical" evidence="4">
    <location>
        <begin position="91"/>
        <end position="110"/>
    </location>
</feature>
<keyword evidence="1" id="KW-0808">Transferase</keyword>
<dbReference type="PANTHER" id="PTHR24421">
    <property type="entry name" value="NITRATE/NITRITE SENSOR PROTEIN NARX-RELATED"/>
    <property type="match status" value="1"/>
</dbReference>
<feature type="transmembrane region" description="Helical" evidence="4">
    <location>
        <begin position="130"/>
        <end position="154"/>
    </location>
</feature>
<dbReference type="Gene3D" id="3.30.565.10">
    <property type="entry name" value="Histidine kinase-like ATPase, C-terminal domain"/>
    <property type="match status" value="1"/>
</dbReference>
<evidence type="ECO:0000256" key="4">
    <source>
        <dbReference type="SAM" id="Phobius"/>
    </source>
</evidence>
<evidence type="ECO:0000256" key="3">
    <source>
        <dbReference type="ARBA" id="ARBA00023012"/>
    </source>
</evidence>
<dbReference type="GO" id="GO:0000160">
    <property type="term" value="P:phosphorelay signal transduction system"/>
    <property type="evidence" value="ECO:0007669"/>
    <property type="project" value="UniProtKB-KW"/>
</dbReference>
<gene>
    <name evidence="6" type="ORF">ABEG17_15755</name>
</gene>
<organism evidence="6">
    <name type="scientific">Pedococcus sp. KACC 23699</name>
    <dbReference type="NCBI Taxonomy" id="3149228"/>
    <lineage>
        <taxon>Bacteria</taxon>
        <taxon>Bacillati</taxon>
        <taxon>Actinomycetota</taxon>
        <taxon>Actinomycetes</taxon>
        <taxon>Micrococcales</taxon>
        <taxon>Intrasporangiaceae</taxon>
        <taxon>Pedococcus</taxon>
    </lineage>
</organism>
<name>A0AAU7JZ54_9MICO</name>
<evidence type="ECO:0000256" key="2">
    <source>
        <dbReference type="ARBA" id="ARBA00022777"/>
    </source>
</evidence>
<keyword evidence="3" id="KW-0902">Two-component regulatory system</keyword>
<dbReference type="InterPro" id="IPR050482">
    <property type="entry name" value="Sensor_HK_TwoCompSys"/>
</dbReference>
<dbReference type="Pfam" id="PF02518">
    <property type="entry name" value="HATPase_c"/>
    <property type="match status" value="1"/>
</dbReference>
<keyword evidence="4" id="KW-0472">Membrane</keyword>
<dbReference type="PANTHER" id="PTHR24421:SF61">
    <property type="entry name" value="OXYGEN SENSOR HISTIDINE KINASE NREB"/>
    <property type="match status" value="1"/>
</dbReference>
<dbReference type="CDD" id="cd00075">
    <property type="entry name" value="HATPase"/>
    <property type="match status" value="1"/>
</dbReference>
<sequence>MGERTTPGDGAARGNGRHQRLVVTLPDSQPEVVSAFWRGIDVFRPIALAYAAYSLWDRPHDLVRPALGWGVLAVLGVWTVFLVFHRRRRLSLVVVELLLAAGAILATRLVDSADAIEAGSRTLPAIWPAAGVVSAAVLLGRKGGFVASVFIGVVDLVEVGRATSNTVNNIVLLLLIGTLIGYAVDLAREGHTKLREALALEARVRERERLARTVHDGVLQTLAFINRRGAQLGGEARQLGGMAAEQERLLRALVSAATPDDSASTVPGDVDLRQQLGRYAEGRVHLVAPADPVLVPSRVANELVAAVGAALDNVFQHAGADAQAWVLVEDEGETVALTVRDNGVGMPPGRLDEAAGAGRLGASSSICGRLADLGGEAVYSGREGSGTTVTMRAPRAGVRGGRTA</sequence>
<feature type="transmembrane region" description="Helical" evidence="4">
    <location>
        <begin position="66"/>
        <end position="84"/>
    </location>
</feature>
<dbReference type="InterPro" id="IPR045975">
    <property type="entry name" value="DUF5931"/>
</dbReference>
<keyword evidence="2" id="KW-0418">Kinase</keyword>
<accession>A0AAU7JZ54</accession>
<dbReference type="InterPro" id="IPR036890">
    <property type="entry name" value="HATPase_C_sf"/>
</dbReference>
<dbReference type="AlphaFoldDB" id="A0AAU7JZ54"/>
<dbReference type="RefSeq" id="WP_406833220.1">
    <property type="nucleotide sequence ID" value="NZ_CP157483.1"/>
</dbReference>
<keyword evidence="4" id="KW-0812">Transmembrane</keyword>
<dbReference type="GO" id="GO:0016301">
    <property type="term" value="F:kinase activity"/>
    <property type="evidence" value="ECO:0007669"/>
    <property type="project" value="UniProtKB-KW"/>
</dbReference>
<feature type="transmembrane region" description="Helical" evidence="4">
    <location>
        <begin position="166"/>
        <end position="184"/>
    </location>
</feature>
<dbReference type="Pfam" id="PF19354">
    <property type="entry name" value="DUF5931"/>
    <property type="match status" value="1"/>
</dbReference>
<keyword evidence="4" id="KW-1133">Transmembrane helix</keyword>
<dbReference type="InterPro" id="IPR003594">
    <property type="entry name" value="HATPase_dom"/>
</dbReference>
<evidence type="ECO:0000256" key="1">
    <source>
        <dbReference type="ARBA" id="ARBA00022679"/>
    </source>
</evidence>
<evidence type="ECO:0000313" key="6">
    <source>
        <dbReference type="EMBL" id="XBO45727.1"/>
    </source>
</evidence>
<protein>
    <submittedName>
        <fullName evidence="6">DUF5931 domain-containing protein</fullName>
    </submittedName>
</protein>
<feature type="domain" description="Histidine kinase/HSP90-like ATPase" evidence="5">
    <location>
        <begin position="298"/>
        <end position="397"/>
    </location>
</feature>
<dbReference type="NCBIfam" id="NF047322">
    <property type="entry name" value="HK_morpho_MacS"/>
    <property type="match status" value="1"/>
</dbReference>
<dbReference type="SUPFAM" id="SSF55874">
    <property type="entry name" value="ATPase domain of HSP90 chaperone/DNA topoisomerase II/histidine kinase"/>
    <property type="match status" value="1"/>
</dbReference>
<evidence type="ECO:0000259" key="5">
    <source>
        <dbReference type="SMART" id="SM00387"/>
    </source>
</evidence>